<sequence length="109" mass="12392">MLKENFKYFIDNYDFEMLFEWINNADWLVVLLNPYVLVPLVLIIAMMMHPKTTAIGQNALIVIPAIGYLFVTFVILKNDIISSIGPFIMAGVAFFGIVGTLIYTQLLKD</sequence>
<dbReference type="EMBL" id="UOGA01000302">
    <property type="protein sequence ID" value="VAX25546.1"/>
    <property type="molecule type" value="Genomic_DNA"/>
</dbReference>
<keyword evidence="1" id="KW-0472">Membrane</keyword>
<name>A0A3B1C4U8_9ZZZZ</name>
<accession>A0A3B1C4U8</accession>
<evidence type="ECO:0000256" key="1">
    <source>
        <dbReference type="SAM" id="Phobius"/>
    </source>
</evidence>
<reference evidence="2" key="1">
    <citation type="submission" date="2018-06" db="EMBL/GenBank/DDBJ databases">
        <authorList>
            <person name="Zhirakovskaya E."/>
        </authorList>
    </citation>
    <scope>NUCLEOTIDE SEQUENCE</scope>
</reference>
<keyword evidence="1" id="KW-0812">Transmembrane</keyword>
<feature type="transmembrane region" description="Helical" evidence="1">
    <location>
        <begin position="27"/>
        <end position="47"/>
    </location>
</feature>
<organism evidence="2">
    <name type="scientific">hydrothermal vent metagenome</name>
    <dbReference type="NCBI Taxonomy" id="652676"/>
    <lineage>
        <taxon>unclassified sequences</taxon>
        <taxon>metagenomes</taxon>
        <taxon>ecological metagenomes</taxon>
    </lineage>
</organism>
<protein>
    <submittedName>
        <fullName evidence="2">Uncharacterized protein</fullName>
    </submittedName>
</protein>
<proteinExistence type="predicted"/>
<feature type="transmembrane region" description="Helical" evidence="1">
    <location>
        <begin position="59"/>
        <end position="76"/>
    </location>
</feature>
<feature type="transmembrane region" description="Helical" evidence="1">
    <location>
        <begin position="82"/>
        <end position="103"/>
    </location>
</feature>
<evidence type="ECO:0000313" key="2">
    <source>
        <dbReference type="EMBL" id="VAX25546.1"/>
    </source>
</evidence>
<dbReference type="AlphaFoldDB" id="A0A3B1C4U8"/>
<keyword evidence="1" id="KW-1133">Transmembrane helix</keyword>
<gene>
    <name evidence="2" type="ORF">MNBD_NITROSPINAE04-1671</name>
</gene>